<reference evidence="1" key="1">
    <citation type="submission" date="2021-06" db="EMBL/GenBank/DDBJ databases">
        <authorList>
            <person name="Kallberg Y."/>
            <person name="Tangrot J."/>
            <person name="Rosling A."/>
        </authorList>
    </citation>
    <scope>NUCLEOTIDE SEQUENCE</scope>
    <source>
        <strain evidence="1">AU212A</strain>
    </source>
</reference>
<gene>
    <name evidence="1" type="ORF">SCALOS_LOCUS6274</name>
</gene>
<name>A0ACA9MDU8_9GLOM</name>
<sequence length="100" mass="11574">MAKINNKPNKNRTCCIIIVCGLLNASTLRTSSEISKIMRCLNNLKRRVQQLENKRRINTKKLNPINPIRSGANRVIIVICLDLMTYLRLLECRVRKLENP</sequence>
<evidence type="ECO:0000313" key="2">
    <source>
        <dbReference type="Proteomes" id="UP000789860"/>
    </source>
</evidence>
<accession>A0ACA9MDU8</accession>
<proteinExistence type="predicted"/>
<evidence type="ECO:0000313" key="1">
    <source>
        <dbReference type="EMBL" id="CAG8582861.1"/>
    </source>
</evidence>
<comment type="caution">
    <text evidence="1">The sequence shown here is derived from an EMBL/GenBank/DDBJ whole genome shotgun (WGS) entry which is preliminary data.</text>
</comment>
<organism evidence="1 2">
    <name type="scientific">Scutellospora calospora</name>
    <dbReference type="NCBI Taxonomy" id="85575"/>
    <lineage>
        <taxon>Eukaryota</taxon>
        <taxon>Fungi</taxon>
        <taxon>Fungi incertae sedis</taxon>
        <taxon>Mucoromycota</taxon>
        <taxon>Glomeromycotina</taxon>
        <taxon>Glomeromycetes</taxon>
        <taxon>Diversisporales</taxon>
        <taxon>Gigasporaceae</taxon>
        <taxon>Scutellospora</taxon>
    </lineage>
</organism>
<dbReference type="EMBL" id="CAJVPM010011663">
    <property type="protein sequence ID" value="CAG8582861.1"/>
    <property type="molecule type" value="Genomic_DNA"/>
</dbReference>
<keyword evidence="2" id="KW-1185">Reference proteome</keyword>
<protein>
    <submittedName>
        <fullName evidence="1">4902_t:CDS:1</fullName>
    </submittedName>
</protein>
<dbReference type="Proteomes" id="UP000789860">
    <property type="component" value="Unassembled WGS sequence"/>
</dbReference>